<dbReference type="PROSITE" id="PS50262">
    <property type="entry name" value="G_PROTEIN_RECEP_F1_2"/>
    <property type="match status" value="1"/>
</dbReference>
<dbReference type="InterPro" id="IPR017452">
    <property type="entry name" value="GPCR_Rhodpsn_7TM"/>
</dbReference>
<dbReference type="CDD" id="cd00637">
    <property type="entry name" value="7tm_classA_rhodopsin-like"/>
    <property type="match status" value="1"/>
</dbReference>
<reference evidence="7" key="1">
    <citation type="submission" date="2021-06" db="EMBL/GenBank/DDBJ databases">
        <authorList>
            <person name="Kallberg Y."/>
            <person name="Tangrot J."/>
            <person name="Rosling A."/>
        </authorList>
    </citation>
    <scope>NUCLEOTIDE SEQUENCE</scope>
    <source>
        <strain evidence="7">FL130A</strain>
    </source>
</reference>
<protein>
    <submittedName>
        <fullName evidence="7">9526_t:CDS:1</fullName>
    </submittedName>
</protein>
<dbReference type="GO" id="GO:0005886">
    <property type="term" value="C:plasma membrane"/>
    <property type="evidence" value="ECO:0007669"/>
    <property type="project" value="TreeGrafter"/>
</dbReference>
<evidence type="ECO:0000256" key="3">
    <source>
        <dbReference type="ARBA" id="ARBA00022989"/>
    </source>
</evidence>
<evidence type="ECO:0000256" key="4">
    <source>
        <dbReference type="ARBA" id="ARBA00023136"/>
    </source>
</evidence>
<proteinExistence type="predicted"/>
<evidence type="ECO:0000313" key="8">
    <source>
        <dbReference type="Proteomes" id="UP000789508"/>
    </source>
</evidence>
<dbReference type="EMBL" id="CAJVPS010004747">
    <property type="protein sequence ID" value="CAG8607433.1"/>
    <property type="molecule type" value="Genomic_DNA"/>
</dbReference>
<feature type="transmembrane region" description="Helical" evidence="5">
    <location>
        <begin position="174"/>
        <end position="192"/>
    </location>
</feature>
<accession>A0A9N9GHZ7</accession>
<dbReference type="Gene3D" id="1.20.1070.10">
    <property type="entry name" value="Rhodopsin 7-helix transmembrane proteins"/>
    <property type="match status" value="1"/>
</dbReference>
<comment type="caution">
    <text evidence="7">The sequence shown here is derived from an EMBL/GenBank/DDBJ whole genome shotgun (WGS) entry which is preliminary data.</text>
</comment>
<name>A0A9N9GHZ7_9GLOM</name>
<dbReference type="OrthoDB" id="2439240at2759"/>
<keyword evidence="4 5" id="KW-0472">Membrane</keyword>
<gene>
    <name evidence="7" type="ORF">ALEPTO_LOCUS8414</name>
</gene>
<evidence type="ECO:0000256" key="1">
    <source>
        <dbReference type="ARBA" id="ARBA00004141"/>
    </source>
</evidence>
<feature type="transmembrane region" description="Helical" evidence="5">
    <location>
        <begin position="212"/>
        <end position="238"/>
    </location>
</feature>
<feature type="transmembrane region" description="Helical" evidence="5">
    <location>
        <begin position="259"/>
        <end position="278"/>
    </location>
</feature>
<keyword evidence="8" id="KW-1185">Reference proteome</keyword>
<evidence type="ECO:0000256" key="2">
    <source>
        <dbReference type="ARBA" id="ARBA00022692"/>
    </source>
</evidence>
<sequence>MLKSVNGGITTQSGDETSALTITSENVPTTSYANLHAPSTWPSTQPYNGIKDHTFYTVFTFVYVFLTLCFISSSYVIYRTYMKWKYNDYESLPMSLRLPFYAAAIDLFLTIVFLINVSYAARYAVQWYSPICEMLGALSVWSGCLNVHFFFVITILTYLRVCRKVQFDYGKYDYKFFLIIVLWASLPELPALNGGYGAQRWWCGTKGASRLIAITSFANLALGLCLTAFAYVRILILLANHRPQLDDPSNIERRITQVIVRYILLFFLQWLPAGAYSITQMNGDEAAWTYIVWILGQTFNGIANAIQYILIEGLSHKITLSSNSSNSSNNTILVTKKCIEI</sequence>
<feature type="transmembrane region" description="Helical" evidence="5">
    <location>
        <begin position="98"/>
        <end position="120"/>
    </location>
</feature>
<dbReference type="Proteomes" id="UP000789508">
    <property type="component" value="Unassembled WGS sequence"/>
</dbReference>
<feature type="transmembrane region" description="Helical" evidence="5">
    <location>
        <begin position="290"/>
        <end position="311"/>
    </location>
</feature>
<comment type="subcellular location">
    <subcellularLocation>
        <location evidence="1">Membrane</location>
        <topology evidence="1">Multi-pass membrane protein</topology>
    </subcellularLocation>
</comment>
<keyword evidence="2 5" id="KW-0812">Transmembrane</keyword>
<feature type="domain" description="G-protein coupled receptors family 1 profile" evidence="6">
    <location>
        <begin position="72"/>
        <end position="308"/>
    </location>
</feature>
<evidence type="ECO:0000259" key="6">
    <source>
        <dbReference type="PROSITE" id="PS50262"/>
    </source>
</evidence>
<feature type="transmembrane region" description="Helical" evidence="5">
    <location>
        <begin position="140"/>
        <end position="162"/>
    </location>
</feature>
<dbReference type="SUPFAM" id="SSF81321">
    <property type="entry name" value="Family A G protein-coupled receptor-like"/>
    <property type="match status" value="1"/>
</dbReference>
<dbReference type="GO" id="GO:0004930">
    <property type="term" value="F:G protein-coupled receptor activity"/>
    <property type="evidence" value="ECO:0007669"/>
    <property type="project" value="TreeGrafter"/>
</dbReference>
<evidence type="ECO:0000256" key="5">
    <source>
        <dbReference type="SAM" id="Phobius"/>
    </source>
</evidence>
<evidence type="ECO:0000313" key="7">
    <source>
        <dbReference type="EMBL" id="CAG8607433.1"/>
    </source>
</evidence>
<dbReference type="GO" id="GO:0007189">
    <property type="term" value="P:adenylate cyclase-activating G protein-coupled receptor signaling pathway"/>
    <property type="evidence" value="ECO:0007669"/>
    <property type="project" value="TreeGrafter"/>
</dbReference>
<keyword evidence="3 5" id="KW-1133">Transmembrane helix</keyword>
<dbReference type="PANTHER" id="PTHR23112:SF0">
    <property type="entry name" value="TRANSMEMBRANE PROTEIN 116"/>
    <property type="match status" value="1"/>
</dbReference>
<feature type="transmembrane region" description="Helical" evidence="5">
    <location>
        <begin position="55"/>
        <end position="78"/>
    </location>
</feature>
<organism evidence="7 8">
    <name type="scientific">Ambispora leptoticha</name>
    <dbReference type="NCBI Taxonomy" id="144679"/>
    <lineage>
        <taxon>Eukaryota</taxon>
        <taxon>Fungi</taxon>
        <taxon>Fungi incertae sedis</taxon>
        <taxon>Mucoromycota</taxon>
        <taxon>Glomeromycotina</taxon>
        <taxon>Glomeromycetes</taxon>
        <taxon>Archaeosporales</taxon>
        <taxon>Ambisporaceae</taxon>
        <taxon>Ambispora</taxon>
    </lineage>
</organism>
<dbReference type="PANTHER" id="PTHR23112">
    <property type="entry name" value="G PROTEIN-COUPLED RECEPTOR 157-RELATED"/>
    <property type="match status" value="1"/>
</dbReference>
<dbReference type="AlphaFoldDB" id="A0A9N9GHZ7"/>